<dbReference type="EMBL" id="QTSX02007325">
    <property type="protein sequence ID" value="KAJ9048774.1"/>
    <property type="molecule type" value="Genomic_DNA"/>
</dbReference>
<comment type="caution">
    <text evidence="1">The sequence shown here is derived from an EMBL/GenBank/DDBJ whole genome shotgun (WGS) entry which is preliminary data.</text>
</comment>
<protein>
    <submittedName>
        <fullName evidence="1">Uncharacterized protein</fullName>
    </submittedName>
</protein>
<dbReference type="Proteomes" id="UP001165960">
    <property type="component" value="Unassembled WGS sequence"/>
</dbReference>
<organism evidence="1 2">
    <name type="scientific">Entomophthora muscae</name>
    <dbReference type="NCBI Taxonomy" id="34485"/>
    <lineage>
        <taxon>Eukaryota</taxon>
        <taxon>Fungi</taxon>
        <taxon>Fungi incertae sedis</taxon>
        <taxon>Zoopagomycota</taxon>
        <taxon>Entomophthoromycotina</taxon>
        <taxon>Entomophthoromycetes</taxon>
        <taxon>Entomophthorales</taxon>
        <taxon>Entomophthoraceae</taxon>
        <taxon>Entomophthora</taxon>
    </lineage>
</organism>
<sequence>MAEKKVYELSASSGLGLSVELAKLQEQRRKEKSKNLISKKKFKRPLNKSVFNRTNRGLEDRAKFDRPDTVVASAMEDQEALRASEASLAKKSKIYDKLAQDAPEFDEMDDTQLIDFERKKMDAPEPKEAPKKTFFDDDPWVEYIDEFGRTRLLRQSEARELQASDGEVLSDDRMSVDVKKENEREEWERQREERNKGPIHYDATQEHRTRGVGFYKFSNIEEERREQMEQLKKLREDTDRKRALQQSIQEKRNGQLQDRIRKISLLHSSRNPKLLFPAPYFASGQGRLKGKRPTDIDIKQFTPHVLTLLNEVRHSLTEGS</sequence>
<gene>
    <name evidence="1" type="ORF">DSO57_1031405</name>
</gene>
<proteinExistence type="predicted"/>
<evidence type="ECO:0000313" key="1">
    <source>
        <dbReference type="EMBL" id="KAJ9048774.1"/>
    </source>
</evidence>
<evidence type="ECO:0000313" key="2">
    <source>
        <dbReference type="Proteomes" id="UP001165960"/>
    </source>
</evidence>
<reference evidence="1" key="1">
    <citation type="submission" date="2022-04" db="EMBL/GenBank/DDBJ databases">
        <title>Genome of the entomopathogenic fungus Entomophthora muscae.</title>
        <authorList>
            <person name="Elya C."/>
            <person name="Lovett B.R."/>
            <person name="Lee E."/>
            <person name="Macias A.M."/>
            <person name="Hajek A.E."/>
            <person name="De Bivort B.L."/>
            <person name="Kasson M.T."/>
            <person name="De Fine Licht H.H."/>
            <person name="Stajich J.E."/>
        </authorList>
    </citation>
    <scope>NUCLEOTIDE SEQUENCE</scope>
    <source>
        <strain evidence="1">Berkeley</strain>
    </source>
</reference>
<accession>A0ACC2RFE6</accession>
<keyword evidence="2" id="KW-1185">Reference proteome</keyword>
<name>A0ACC2RFE6_9FUNG</name>